<accession>A0A345HDI7</accession>
<keyword evidence="2" id="KW-1185">Reference proteome</keyword>
<evidence type="ECO:0000313" key="2">
    <source>
        <dbReference type="Proteomes" id="UP000253951"/>
    </source>
</evidence>
<evidence type="ECO:0008006" key="3">
    <source>
        <dbReference type="Google" id="ProtNLM"/>
    </source>
</evidence>
<dbReference type="PANTHER" id="PTHR21174">
    <property type="match status" value="1"/>
</dbReference>
<dbReference type="OrthoDB" id="9808993at2"/>
<evidence type="ECO:0000313" key="1">
    <source>
        <dbReference type="EMBL" id="AXG74647.1"/>
    </source>
</evidence>
<dbReference type="KEGG" id="fat:DVK85_10555"/>
<protein>
    <recommendedName>
        <fullName evidence="3">Metal-dependent HD superfamily phosphohydrolase</fullName>
    </recommendedName>
</protein>
<gene>
    <name evidence="1" type="ORF">DVK85_10555</name>
</gene>
<dbReference type="Gene3D" id="1.10.3210.10">
    <property type="entry name" value="Hypothetical protein af1432"/>
    <property type="match status" value="1"/>
</dbReference>
<dbReference type="Proteomes" id="UP000253951">
    <property type="component" value="Chromosome"/>
</dbReference>
<dbReference type="PIRSF" id="PIRSF035170">
    <property type="entry name" value="HD_phosphohydro"/>
    <property type="match status" value="1"/>
</dbReference>
<dbReference type="InterPro" id="IPR009218">
    <property type="entry name" value="HD_phosphohydro"/>
</dbReference>
<proteinExistence type="predicted"/>
<organism evidence="1 2">
    <name type="scientific">Flavobacterium arcticum</name>
    <dbReference type="NCBI Taxonomy" id="1784713"/>
    <lineage>
        <taxon>Bacteria</taxon>
        <taxon>Pseudomonadati</taxon>
        <taxon>Bacteroidota</taxon>
        <taxon>Flavobacteriia</taxon>
        <taxon>Flavobacteriales</taxon>
        <taxon>Flavobacteriaceae</taxon>
        <taxon>Flavobacterium</taxon>
    </lineage>
</organism>
<dbReference type="PANTHER" id="PTHR21174:SF0">
    <property type="entry name" value="HD PHOSPHOHYDROLASE FAMILY PROTEIN-RELATED"/>
    <property type="match status" value="1"/>
</dbReference>
<dbReference type="RefSeq" id="WP_114678405.1">
    <property type="nucleotide sequence ID" value="NZ_CP031188.1"/>
</dbReference>
<reference evidence="1 2" key="1">
    <citation type="submission" date="2018-07" db="EMBL/GenBank/DDBJ databases">
        <title>Complete genome sequence of Flavobacterium arcticum type strain SM1502T.</title>
        <authorList>
            <person name="Li Y."/>
            <person name="Li D.-D."/>
        </authorList>
    </citation>
    <scope>NUCLEOTIDE SEQUENCE [LARGE SCALE GENOMIC DNA]</scope>
    <source>
        <strain evidence="1 2">SM1502</strain>
    </source>
</reference>
<name>A0A345HDI7_9FLAO</name>
<dbReference type="AlphaFoldDB" id="A0A345HDI7"/>
<dbReference type="SUPFAM" id="SSF109604">
    <property type="entry name" value="HD-domain/PDEase-like"/>
    <property type="match status" value="1"/>
</dbReference>
<sequence length="204" mass="24406">MIKDAFYSLLNSYTSDKNVIEELWTEIETKYSNSKRHYHTLKHLENMYNELTQCHELINDWDTILFSLFYHDIIYNATKKDNEEKSAIIAIERLNTIGFDKERISNCNKQILATKSHITTGDNDTDLFTDIDLSILGSNWENYTEYYRQVRKEYSIYPDILYNPGRKKVLQHFLDMDYIFKSSYYRDKYEDIARNNIAKELALL</sequence>
<dbReference type="EMBL" id="CP031188">
    <property type="protein sequence ID" value="AXG74647.1"/>
    <property type="molecule type" value="Genomic_DNA"/>
</dbReference>